<keyword evidence="1" id="KW-0378">Hydrolase</keyword>
<proteinExistence type="predicted"/>
<sequence>MQEDIFDIVDENDQVVGQATRSEAHAKKLRHRAVHVLIFNEEGEIFLQKRSKNKDTWPGAWDSSCSGHVDAGEDYLTAAHRELEEELGYKPENELEMLFKLLPCEDTGEEFIHVYRVSGNGPFRLNHDEIEIGEWKPISKLLEGVDFTPMRYSSALRLILVRLQALQLLPANSLNQ</sequence>
<evidence type="ECO:0000259" key="2">
    <source>
        <dbReference type="PROSITE" id="PS51462"/>
    </source>
</evidence>
<feature type="domain" description="Nudix hydrolase" evidence="2">
    <location>
        <begin position="29"/>
        <end position="158"/>
    </location>
</feature>
<dbReference type="Gene3D" id="3.90.79.10">
    <property type="entry name" value="Nucleoside Triphosphate Pyrophosphohydrolase"/>
    <property type="match status" value="1"/>
</dbReference>
<dbReference type="PANTHER" id="PTHR10885:SF0">
    <property type="entry name" value="ISOPENTENYL-DIPHOSPHATE DELTA-ISOMERASE"/>
    <property type="match status" value="1"/>
</dbReference>
<keyword evidence="4" id="KW-1185">Reference proteome</keyword>
<evidence type="ECO:0000313" key="3">
    <source>
        <dbReference type="EMBL" id="MBK1876353.1"/>
    </source>
</evidence>
<dbReference type="InterPro" id="IPR015797">
    <property type="entry name" value="NUDIX_hydrolase-like_dom_sf"/>
</dbReference>
<dbReference type="PANTHER" id="PTHR10885">
    <property type="entry name" value="ISOPENTENYL-DIPHOSPHATE DELTA-ISOMERASE"/>
    <property type="match status" value="1"/>
</dbReference>
<dbReference type="EMBL" id="JAENIL010000008">
    <property type="protein sequence ID" value="MBK1876353.1"/>
    <property type="molecule type" value="Genomic_DNA"/>
</dbReference>
<dbReference type="PROSITE" id="PS00893">
    <property type="entry name" value="NUDIX_BOX"/>
    <property type="match status" value="1"/>
</dbReference>
<dbReference type="CDD" id="cd04692">
    <property type="entry name" value="NUDIX_Hydrolase"/>
    <property type="match status" value="1"/>
</dbReference>
<dbReference type="InterPro" id="IPR000086">
    <property type="entry name" value="NUDIX_hydrolase_dom"/>
</dbReference>
<dbReference type="GO" id="GO:0016787">
    <property type="term" value="F:hydrolase activity"/>
    <property type="evidence" value="ECO:0007669"/>
    <property type="project" value="UniProtKB-KW"/>
</dbReference>
<accession>A0A934VQ99</accession>
<evidence type="ECO:0000313" key="4">
    <source>
        <dbReference type="Proteomes" id="UP000617628"/>
    </source>
</evidence>
<name>A0A934VQ99_9BACT</name>
<organism evidence="3 4">
    <name type="scientific">Pelagicoccus mobilis</name>
    <dbReference type="NCBI Taxonomy" id="415221"/>
    <lineage>
        <taxon>Bacteria</taxon>
        <taxon>Pseudomonadati</taxon>
        <taxon>Verrucomicrobiota</taxon>
        <taxon>Opitutia</taxon>
        <taxon>Puniceicoccales</taxon>
        <taxon>Pelagicoccaceae</taxon>
        <taxon>Pelagicoccus</taxon>
    </lineage>
</organism>
<reference evidence="3" key="1">
    <citation type="submission" date="2021-01" db="EMBL/GenBank/DDBJ databases">
        <title>Modified the classification status of verrucomicrobia.</title>
        <authorList>
            <person name="Feng X."/>
        </authorList>
    </citation>
    <scope>NUCLEOTIDE SEQUENCE</scope>
    <source>
        <strain evidence="3">KCTC 13126</strain>
    </source>
</reference>
<dbReference type="InterPro" id="IPR020084">
    <property type="entry name" value="NUDIX_hydrolase_CS"/>
</dbReference>
<dbReference type="PROSITE" id="PS51462">
    <property type="entry name" value="NUDIX"/>
    <property type="match status" value="1"/>
</dbReference>
<protein>
    <submittedName>
        <fullName evidence="3">NUDIX domain-containing protein</fullName>
    </submittedName>
</protein>
<dbReference type="AlphaFoldDB" id="A0A934VQ99"/>
<dbReference type="Pfam" id="PF00293">
    <property type="entry name" value="NUDIX"/>
    <property type="match status" value="1"/>
</dbReference>
<gene>
    <name evidence="3" type="ORF">JIN87_05700</name>
</gene>
<dbReference type="RefSeq" id="WP_200354568.1">
    <property type="nucleotide sequence ID" value="NZ_JAENIL010000008.1"/>
</dbReference>
<dbReference type="SUPFAM" id="SSF55811">
    <property type="entry name" value="Nudix"/>
    <property type="match status" value="1"/>
</dbReference>
<comment type="caution">
    <text evidence="3">The sequence shown here is derived from an EMBL/GenBank/DDBJ whole genome shotgun (WGS) entry which is preliminary data.</text>
</comment>
<dbReference type="Proteomes" id="UP000617628">
    <property type="component" value="Unassembled WGS sequence"/>
</dbReference>
<evidence type="ECO:0000256" key="1">
    <source>
        <dbReference type="ARBA" id="ARBA00022801"/>
    </source>
</evidence>